<dbReference type="RefSeq" id="WP_090663752.1">
    <property type="nucleotide sequence ID" value="NZ_FMZX01000008.1"/>
</dbReference>
<name>A0A1G6UUJ1_9PROT</name>
<gene>
    <name evidence="2" type="ORF">SAMN04487779_10089</name>
</gene>
<sequence>MPGSPHRLLRRALHLPVILLALVAVLLEATLWRWLTALGRALSHLPVFAVLERVVARLSPRMVVVAFVLPFLAFIPLLKLGELWLFLHGHVVLGVLVLLATKVVGVAFSARLFAIARPKMLQVRSFAWAYGKAMRLLDYGHALLERIPAWVATRDFLHRMGAMGRALLAAGWRLLRAGMGHGARHGFRLRLAAAMRMLRR</sequence>
<evidence type="ECO:0000313" key="2">
    <source>
        <dbReference type="EMBL" id="SDD44225.1"/>
    </source>
</evidence>
<feature type="transmembrane region" description="Helical" evidence="1">
    <location>
        <begin position="91"/>
        <end position="114"/>
    </location>
</feature>
<evidence type="ECO:0008006" key="4">
    <source>
        <dbReference type="Google" id="ProtNLM"/>
    </source>
</evidence>
<feature type="transmembrane region" description="Helical" evidence="1">
    <location>
        <begin position="12"/>
        <end position="32"/>
    </location>
</feature>
<dbReference type="Proteomes" id="UP000198925">
    <property type="component" value="Unassembled WGS sequence"/>
</dbReference>
<feature type="transmembrane region" description="Helical" evidence="1">
    <location>
        <begin position="63"/>
        <end position="85"/>
    </location>
</feature>
<protein>
    <recommendedName>
        <fullName evidence="4">Transmembrane protein</fullName>
    </recommendedName>
</protein>
<keyword evidence="3" id="KW-1185">Reference proteome</keyword>
<reference evidence="2 3" key="1">
    <citation type="submission" date="2016-10" db="EMBL/GenBank/DDBJ databases">
        <authorList>
            <person name="de Groot N.N."/>
        </authorList>
    </citation>
    <scope>NUCLEOTIDE SEQUENCE [LARGE SCALE GENOMIC DNA]</scope>
    <source>
        <strain evidence="2 3">CPCC 100156</strain>
    </source>
</reference>
<keyword evidence="1" id="KW-0472">Membrane</keyword>
<proteinExistence type="predicted"/>
<evidence type="ECO:0000313" key="3">
    <source>
        <dbReference type="Proteomes" id="UP000198925"/>
    </source>
</evidence>
<organism evidence="2 3">
    <name type="scientific">Belnapia rosea</name>
    <dbReference type="NCBI Taxonomy" id="938405"/>
    <lineage>
        <taxon>Bacteria</taxon>
        <taxon>Pseudomonadati</taxon>
        <taxon>Pseudomonadota</taxon>
        <taxon>Alphaproteobacteria</taxon>
        <taxon>Acetobacterales</taxon>
        <taxon>Roseomonadaceae</taxon>
        <taxon>Belnapia</taxon>
    </lineage>
</organism>
<dbReference type="AlphaFoldDB" id="A0A1G6UUJ1"/>
<keyword evidence="1" id="KW-1133">Transmembrane helix</keyword>
<evidence type="ECO:0000256" key="1">
    <source>
        <dbReference type="SAM" id="Phobius"/>
    </source>
</evidence>
<accession>A0A1G6UUJ1</accession>
<dbReference type="EMBL" id="FMZX01000008">
    <property type="protein sequence ID" value="SDD44225.1"/>
    <property type="molecule type" value="Genomic_DNA"/>
</dbReference>
<keyword evidence="1" id="KW-0812">Transmembrane</keyword>